<dbReference type="InterPro" id="IPR007461">
    <property type="entry name" value="Ysc84_actin-binding"/>
</dbReference>
<name>B8HXG0_CYAP4</name>
<evidence type="ECO:0000259" key="1">
    <source>
        <dbReference type="Pfam" id="PF04366"/>
    </source>
</evidence>
<dbReference type="eggNOG" id="COG2930">
    <property type="taxonomic scope" value="Bacteria"/>
</dbReference>
<dbReference type="OrthoDB" id="9782434at2"/>
<dbReference type="KEGG" id="cyn:Cyan7425_4192"/>
<feature type="domain" description="Ysc84 actin-binding" evidence="1">
    <location>
        <begin position="108"/>
        <end position="231"/>
    </location>
</feature>
<proteinExistence type="predicted"/>
<accession>B8HXG0</accession>
<dbReference type="PANTHER" id="PTHR15629:SF2">
    <property type="entry name" value="SH3 DOMAIN-CONTAINING YSC84-LIKE PROTEIN 1"/>
    <property type="match status" value="1"/>
</dbReference>
<protein>
    <recommendedName>
        <fullName evidence="1">Ysc84 actin-binding domain-containing protein</fullName>
    </recommendedName>
</protein>
<gene>
    <name evidence="2" type="ordered locus">Cyan7425_4192</name>
</gene>
<evidence type="ECO:0000313" key="2">
    <source>
        <dbReference type="EMBL" id="ACL46505.1"/>
    </source>
</evidence>
<dbReference type="PANTHER" id="PTHR15629">
    <property type="entry name" value="SH3YL1 PROTEIN"/>
    <property type="match status" value="1"/>
</dbReference>
<dbReference type="Pfam" id="PF04366">
    <property type="entry name" value="Ysc84"/>
    <property type="match status" value="1"/>
</dbReference>
<dbReference type="EMBL" id="CP001344">
    <property type="protein sequence ID" value="ACL46505.1"/>
    <property type="molecule type" value="Genomic_DNA"/>
</dbReference>
<dbReference type="InterPro" id="IPR051702">
    <property type="entry name" value="SH3_domain_YSC84-like"/>
</dbReference>
<dbReference type="HOGENOM" id="CLU_015320_4_1_3"/>
<sequence>MSKRISYLPYVAVPLLATLVVTAPSRLEASSPTMKLGTATLVLQSFTTSPAQPGQVIPTWLLRRSQGIAIIPNVVQAGFFLGGRRGSGVLMVRNAEGNWSHPAFITLTGGSFGLQFGAQSTDLVLVFMNKLAVYKGLGESFTLGGNVSAAAGPVGGEVVSPADPSPQVYTYSRSQGLFAGVSLEGAKIAFDREVSDRYYNRSNLTPFQIFNNKPPLPTPTELSELQQALVQATRTR</sequence>
<organism evidence="2">
    <name type="scientific">Cyanothece sp. (strain PCC 7425 / ATCC 29141)</name>
    <dbReference type="NCBI Taxonomy" id="395961"/>
    <lineage>
        <taxon>Bacteria</taxon>
        <taxon>Bacillati</taxon>
        <taxon>Cyanobacteriota</taxon>
        <taxon>Cyanophyceae</taxon>
        <taxon>Gomontiellales</taxon>
        <taxon>Cyanothecaceae</taxon>
        <taxon>Cyanothece</taxon>
    </lineage>
</organism>
<dbReference type="AlphaFoldDB" id="B8HXG0"/>
<reference evidence="2" key="1">
    <citation type="submission" date="2009-01" db="EMBL/GenBank/DDBJ databases">
        <title>Complete sequence of chromosome Cyanothece sp. PCC 7425.</title>
        <authorList>
            <consortium name="US DOE Joint Genome Institute"/>
            <person name="Lucas S."/>
            <person name="Copeland A."/>
            <person name="Lapidus A."/>
            <person name="Glavina del Rio T."/>
            <person name="Dalin E."/>
            <person name="Tice H."/>
            <person name="Bruce D."/>
            <person name="Goodwin L."/>
            <person name="Pitluck S."/>
            <person name="Sims D."/>
            <person name="Meineke L."/>
            <person name="Brettin T."/>
            <person name="Detter J.C."/>
            <person name="Han C."/>
            <person name="Larimer F."/>
            <person name="Land M."/>
            <person name="Hauser L."/>
            <person name="Kyrpides N."/>
            <person name="Ovchinnikova G."/>
            <person name="Liberton M."/>
            <person name="Stoeckel J."/>
            <person name="Banerjee A."/>
            <person name="Singh A."/>
            <person name="Page L."/>
            <person name="Sato H."/>
            <person name="Zhao L."/>
            <person name="Sherman L."/>
            <person name="Pakrasi H."/>
            <person name="Richardson P."/>
        </authorList>
    </citation>
    <scope>NUCLEOTIDE SEQUENCE</scope>
    <source>
        <strain evidence="2">PCC 7425</strain>
    </source>
</reference>
<dbReference type="GO" id="GO:0035091">
    <property type="term" value="F:phosphatidylinositol binding"/>
    <property type="evidence" value="ECO:0007669"/>
    <property type="project" value="TreeGrafter"/>
</dbReference>
<dbReference type="STRING" id="395961.Cyan7425_4192"/>
<dbReference type="CDD" id="cd11524">
    <property type="entry name" value="SYLF"/>
    <property type="match status" value="1"/>
</dbReference>